<feature type="transmembrane region" description="Helical" evidence="7">
    <location>
        <begin position="51"/>
        <end position="69"/>
    </location>
</feature>
<evidence type="ECO:0000256" key="6">
    <source>
        <dbReference type="ARBA" id="ARBA00023136"/>
    </source>
</evidence>
<feature type="transmembrane region" description="Helical" evidence="7">
    <location>
        <begin position="253"/>
        <end position="271"/>
    </location>
</feature>
<evidence type="ECO:0000313" key="10">
    <source>
        <dbReference type="Proteomes" id="UP000029224"/>
    </source>
</evidence>
<dbReference type="GO" id="GO:0009246">
    <property type="term" value="P:enterobacterial common antigen biosynthetic process"/>
    <property type="evidence" value="ECO:0007669"/>
    <property type="project" value="TreeGrafter"/>
</dbReference>
<evidence type="ECO:0000256" key="4">
    <source>
        <dbReference type="ARBA" id="ARBA00022692"/>
    </source>
</evidence>
<sequence length="361" mass="40918">MQQVIKKSEKITSFELARVIALVAIISIHCQLFMDYGYIDEEPWLNFITNQAARFAVPLFFLIAGYLIYPKLNATPYTAAKNYCIPLMVIWLIWSVIHLVLPFNLSVVAEHGYLAERQGYWQYLMQAPLNSLFEGGLVHLWFIPSLAMAVFMIAWFVDNKCRKLIIPFAAIIYVYGLIAGSYGVITEVETPIFTRNGPFFSFLMVAIGFEARRNDWSISATAALLLAGVGMLLHFAEAYYLHGFDQLFNLNDFLLGTAIWGAGLFFFLLAKPQLGRHPIWQKLGQWVLPIYVVHLLVVIYMNNLVGILRLQSVSADLVIFFGTLIGSVILMFIIEKSPISFAKLRRLKLKTQPAENCPSAK</sequence>
<dbReference type="GO" id="GO:0016413">
    <property type="term" value="F:O-acetyltransferase activity"/>
    <property type="evidence" value="ECO:0007669"/>
    <property type="project" value="TreeGrafter"/>
</dbReference>
<comment type="similarity">
    <text evidence="2">Belongs to the acyltransferase 3 family.</text>
</comment>
<comment type="subcellular location">
    <subcellularLocation>
        <location evidence="1">Cell membrane</location>
        <topology evidence="1">Multi-pass membrane protein</topology>
    </subcellularLocation>
</comment>
<evidence type="ECO:0000259" key="8">
    <source>
        <dbReference type="Pfam" id="PF01757"/>
    </source>
</evidence>
<comment type="caution">
    <text evidence="9">The sequence shown here is derived from an EMBL/GenBank/DDBJ whole genome shotgun (WGS) entry which is preliminary data.</text>
</comment>
<name>A0A090T9M7_9VIBR</name>
<gene>
    <name evidence="9" type="ORF">JCM19240_4888</name>
</gene>
<dbReference type="Proteomes" id="UP000029224">
    <property type="component" value="Unassembled WGS sequence"/>
</dbReference>
<feature type="transmembrane region" description="Helical" evidence="7">
    <location>
        <begin position="20"/>
        <end position="39"/>
    </location>
</feature>
<dbReference type="OrthoDB" id="1072135at2"/>
<feature type="transmembrane region" description="Helical" evidence="7">
    <location>
        <begin position="81"/>
        <end position="101"/>
    </location>
</feature>
<keyword evidence="6 7" id="KW-0472">Membrane</keyword>
<feature type="transmembrane region" description="Helical" evidence="7">
    <location>
        <begin position="283"/>
        <end position="301"/>
    </location>
</feature>
<evidence type="ECO:0000313" key="9">
    <source>
        <dbReference type="EMBL" id="GAL35953.1"/>
    </source>
</evidence>
<feature type="transmembrane region" description="Helical" evidence="7">
    <location>
        <begin position="313"/>
        <end position="334"/>
    </location>
</feature>
<keyword evidence="3" id="KW-1003">Cell membrane</keyword>
<dbReference type="InterPro" id="IPR002656">
    <property type="entry name" value="Acyl_transf_3_dom"/>
</dbReference>
<protein>
    <submittedName>
        <fullName evidence="9">Fucose 4-O-acetylase</fullName>
    </submittedName>
</protein>
<evidence type="ECO:0000256" key="2">
    <source>
        <dbReference type="ARBA" id="ARBA00007400"/>
    </source>
</evidence>
<evidence type="ECO:0000256" key="1">
    <source>
        <dbReference type="ARBA" id="ARBA00004651"/>
    </source>
</evidence>
<evidence type="ECO:0000256" key="5">
    <source>
        <dbReference type="ARBA" id="ARBA00022989"/>
    </source>
</evidence>
<accession>A0A090T9M7</accession>
<feature type="domain" description="Acyltransferase 3" evidence="8">
    <location>
        <begin position="12"/>
        <end position="331"/>
    </location>
</feature>
<reference evidence="9 10" key="2">
    <citation type="submission" date="2014-09" db="EMBL/GenBank/DDBJ databases">
        <authorList>
            <consortium name="NBRP consortium"/>
            <person name="Sawabe T."/>
            <person name="Meirelles P."/>
            <person name="Nakanishi M."/>
            <person name="Sayaka M."/>
            <person name="Hattori M."/>
            <person name="Ohkuma M."/>
        </authorList>
    </citation>
    <scope>NUCLEOTIDE SEQUENCE [LARGE SCALE GENOMIC DNA]</scope>
    <source>
        <strain evidence="9 10">JCM 19240</strain>
    </source>
</reference>
<organism evidence="9 10">
    <name type="scientific">Vibrio maritimus</name>
    <dbReference type="NCBI Taxonomy" id="990268"/>
    <lineage>
        <taxon>Bacteria</taxon>
        <taxon>Pseudomonadati</taxon>
        <taxon>Pseudomonadota</taxon>
        <taxon>Gammaproteobacteria</taxon>
        <taxon>Vibrionales</taxon>
        <taxon>Vibrionaceae</taxon>
        <taxon>Vibrio</taxon>
    </lineage>
</organism>
<dbReference type="Pfam" id="PF01757">
    <property type="entry name" value="Acyl_transf_3"/>
    <property type="match status" value="1"/>
</dbReference>
<dbReference type="GO" id="GO:0005886">
    <property type="term" value="C:plasma membrane"/>
    <property type="evidence" value="ECO:0007669"/>
    <property type="project" value="UniProtKB-SubCell"/>
</dbReference>
<feature type="transmembrane region" description="Helical" evidence="7">
    <location>
        <begin position="221"/>
        <end position="241"/>
    </location>
</feature>
<reference evidence="9 10" key="1">
    <citation type="submission" date="2014-09" db="EMBL/GenBank/DDBJ databases">
        <title>Vibrio maritimus JCM 19240. (C210) whole genome shotgun sequence.</title>
        <authorList>
            <person name="Sawabe T."/>
            <person name="Meirelles P."/>
            <person name="Nakanishi M."/>
            <person name="Sayaka M."/>
            <person name="Hattori M."/>
            <person name="Ohkuma M."/>
        </authorList>
    </citation>
    <scope>NUCLEOTIDE SEQUENCE [LARGE SCALE GENOMIC DNA]</scope>
    <source>
        <strain evidence="9 10">JCM 19240</strain>
    </source>
</reference>
<proteinExistence type="inferred from homology"/>
<dbReference type="PANTHER" id="PTHR40074">
    <property type="entry name" value="O-ACETYLTRANSFERASE WECH"/>
    <property type="match status" value="1"/>
</dbReference>
<feature type="transmembrane region" description="Helical" evidence="7">
    <location>
        <begin position="138"/>
        <end position="157"/>
    </location>
</feature>
<feature type="transmembrane region" description="Helical" evidence="7">
    <location>
        <begin position="191"/>
        <end position="209"/>
    </location>
</feature>
<dbReference type="EMBL" id="BBMT01000008">
    <property type="protein sequence ID" value="GAL35953.1"/>
    <property type="molecule type" value="Genomic_DNA"/>
</dbReference>
<keyword evidence="5 7" id="KW-1133">Transmembrane helix</keyword>
<evidence type="ECO:0000256" key="3">
    <source>
        <dbReference type="ARBA" id="ARBA00022475"/>
    </source>
</evidence>
<keyword evidence="10" id="KW-1185">Reference proteome</keyword>
<dbReference type="AlphaFoldDB" id="A0A090T9M7"/>
<evidence type="ECO:0000256" key="7">
    <source>
        <dbReference type="SAM" id="Phobius"/>
    </source>
</evidence>
<feature type="transmembrane region" description="Helical" evidence="7">
    <location>
        <begin position="164"/>
        <end position="185"/>
    </location>
</feature>
<dbReference type="PANTHER" id="PTHR40074:SF2">
    <property type="entry name" value="O-ACETYLTRANSFERASE WECH"/>
    <property type="match status" value="1"/>
</dbReference>
<keyword evidence="4 7" id="KW-0812">Transmembrane</keyword>